<dbReference type="Proteomes" id="UP000291117">
    <property type="component" value="Unassembled WGS sequence"/>
</dbReference>
<sequence>MNDQLIRIGIRPEVVSFFENTFSVDQQGNLVFSYGTDQECFGDDFHITPVSKSIWRAGQENPALIRKLFVCQSAMEAICFLHLNYTAFPEPNLLLFLAIGHIPHDSHIEVLRGLSKSKKIGLLMGSGIFGHLADLKMATGIKGRTCNIQYIEPETIRVSYRDKVYEFLGTKISLNAFEIASGLRSGMRTYKPKLYESYTAQILQECKY</sequence>
<dbReference type="EMBL" id="SJSM01000002">
    <property type="protein sequence ID" value="TCC98772.1"/>
    <property type="molecule type" value="Genomic_DNA"/>
</dbReference>
<name>A0A4R0NHH1_9SPHI</name>
<dbReference type="OrthoDB" id="796066at2"/>
<protein>
    <submittedName>
        <fullName evidence="1">Uncharacterized protein</fullName>
    </submittedName>
</protein>
<dbReference type="RefSeq" id="WP_131607752.1">
    <property type="nucleotide sequence ID" value="NZ_SJSM01000002.1"/>
</dbReference>
<proteinExistence type="predicted"/>
<gene>
    <name evidence="1" type="ORF">EZ444_05715</name>
</gene>
<accession>A0A4R0NHH1</accession>
<comment type="caution">
    <text evidence="1">The sequence shown here is derived from an EMBL/GenBank/DDBJ whole genome shotgun (WGS) entry which is preliminary data.</text>
</comment>
<keyword evidence="2" id="KW-1185">Reference proteome</keyword>
<evidence type="ECO:0000313" key="1">
    <source>
        <dbReference type="EMBL" id="TCC98772.1"/>
    </source>
</evidence>
<evidence type="ECO:0000313" key="2">
    <source>
        <dbReference type="Proteomes" id="UP000291117"/>
    </source>
</evidence>
<dbReference type="AlphaFoldDB" id="A0A4R0NHH1"/>
<organism evidence="1 2">
    <name type="scientific">Pedobacter hiemivivus</name>
    <dbReference type="NCBI Taxonomy" id="2530454"/>
    <lineage>
        <taxon>Bacteria</taxon>
        <taxon>Pseudomonadati</taxon>
        <taxon>Bacteroidota</taxon>
        <taxon>Sphingobacteriia</taxon>
        <taxon>Sphingobacteriales</taxon>
        <taxon>Sphingobacteriaceae</taxon>
        <taxon>Pedobacter</taxon>
    </lineage>
</organism>
<reference evidence="1 2" key="1">
    <citation type="submission" date="2019-02" db="EMBL/GenBank/DDBJ databases">
        <title>Pedobacter sp. RP-3-8 sp. nov., isolated from Arctic soil.</title>
        <authorList>
            <person name="Dahal R.H."/>
        </authorList>
    </citation>
    <scope>NUCLEOTIDE SEQUENCE [LARGE SCALE GENOMIC DNA]</scope>
    <source>
        <strain evidence="1 2">RP-3-8</strain>
    </source>
</reference>